<dbReference type="AlphaFoldDB" id="A0A4C1WBB3"/>
<sequence length="139" mass="15682">MQTSRADVLRAVSAYIQELSARPAVADIGRQNRLLEEQTHSGIEQILTYSKKRRILLPRQFAKINLLDHLEEEGKQVSAGGMRSPAPCRACALSLHIFLRPMVSVQRTMRRHNKEDAAECGRRTAPVARSGGFEHIRPR</sequence>
<organism evidence="1 2">
    <name type="scientific">Eumeta variegata</name>
    <name type="common">Bagworm moth</name>
    <name type="synonym">Eumeta japonica</name>
    <dbReference type="NCBI Taxonomy" id="151549"/>
    <lineage>
        <taxon>Eukaryota</taxon>
        <taxon>Metazoa</taxon>
        <taxon>Ecdysozoa</taxon>
        <taxon>Arthropoda</taxon>
        <taxon>Hexapoda</taxon>
        <taxon>Insecta</taxon>
        <taxon>Pterygota</taxon>
        <taxon>Neoptera</taxon>
        <taxon>Endopterygota</taxon>
        <taxon>Lepidoptera</taxon>
        <taxon>Glossata</taxon>
        <taxon>Ditrysia</taxon>
        <taxon>Tineoidea</taxon>
        <taxon>Psychidae</taxon>
        <taxon>Oiketicinae</taxon>
        <taxon>Eumeta</taxon>
    </lineage>
</organism>
<name>A0A4C1WBB3_EUMVA</name>
<evidence type="ECO:0000313" key="2">
    <source>
        <dbReference type="Proteomes" id="UP000299102"/>
    </source>
</evidence>
<evidence type="ECO:0000313" key="1">
    <source>
        <dbReference type="EMBL" id="GBP48351.1"/>
    </source>
</evidence>
<protein>
    <submittedName>
        <fullName evidence="1">Uncharacterized protein</fullName>
    </submittedName>
</protein>
<reference evidence="1 2" key="1">
    <citation type="journal article" date="2019" name="Commun. Biol.">
        <title>The bagworm genome reveals a unique fibroin gene that provides high tensile strength.</title>
        <authorList>
            <person name="Kono N."/>
            <person name="Nakamura H."/>
            <person name="Ohtoshi R."/>
            <person name="Tomita M."/>
            <person name="Numata K."/>
            <person name="Arakawa K."/>
        </authorList>
    </citation>
    <scope>NUCLEOTIDE SEQUENCE [LARGE SCALE GENOMIC DNA]</scope>
</reference>
<dbReference type="Proteomes" id="UP000299102">
    <property type="component" value="Unassembled WGS sequence"/>
</dbReference>
<proteinExistence type="predicted"/>
<dbReference type="EMBL" id="BGZK01000522">
    <property type="protein sequence ID" value="GBP48351.1"/>
    <property type="molecule type" value="Genomic_DNA"/>
</dbReference>
<accession>A0A4C1WBB3</accession>
<comment type="caution">
    <text evidence="1">The sequence shown here is derived from an EMBL/GenBank/DDBJ whole genome shotgun (WGS) entry which is preliminary data.</text>
</comment>
<gene>
    <name evidence="1" type="ORF">EVAR_96389_1</name>
</gene>
<keyword evidence="2" id="KW-1185">Reference proteome</keyword>